<dbReference type="NCBIfam" id="TIGR02258">
    <property type="entry name" value="2_5_ligase"/>
    <property type="match status" value="1"/>
</dbReference>
<dbReference type="PANTHER" id="PTHR35561">
    <property type="entry name" value="RNA 2',3'-CYCLIC PHOSPHODIESTERASE"/>
    <property type="match status" value="1"/>
</dbReference>
<evidence type="ECO:0000256" key="1">
    <source>
        <dbReference type="ARBA" id="ARBA00022801"/>
    </source>
</evidence>
<reference evidence="3 4" key="1">
    <citation type="submission" date="2019-09" db="EMBL/GenBank/DDBJ databases">
        <authorList>
            <person name="Kevbrin V."/>
            <person name="Grouzdev D.S."/>
        </authorList>
    </citation>
    <scope>NUCLEOTIDE SEQUENCE [LARGE SCALE GENOMIC DNA]</scope>
    <source>
        <strain evidence="3 4">G-192</strain>
    </source>
</reference>
<evidence type="ECO:0000256" key="2">
    <source>
        <dbReference type="HAMAP-Rule" id="MF_01940"/>
    </source>
</evidence>
<feature type="active site" description="Proton acceptor" evidence="2">
    <location>
        <position position="121"/>
    </location>
</feature>
<sequence>MSLRVFAALPVDDSVAGRIAPLQKGVPGAAWRPQENFHVTLAFFGELEEPVISELDTELGRIRQAPFEWMFQGAGHFGKAEPDSLWLGVAANPALNGLAKACVQAARRAGVEPERRVYTPHLTLAYLRRGVDIQRVQRFEQRLNLYRSAPMRADRFHLYSSWRSKPGRPNTYQIEAEYPLTG</sequence>
<name>A0A5M6ZJL1_9PROT</name>
<dbReference type="Gene3D" id="3.90.1140.10">
    <property type="entry name" value="Cyclic phosphodiesterase"/>
    <property type="match status" value="1"/>
</dbReference>
<dbReference type="Proteomes" id="UP000325122">
    <property type="component" value="Unassembled WGS sequence"/>
</dbReference>
<dbReference type="InterPro" id="IPR009097">
    <property type="entry name" value="Cyclic_Pdiesterase"/>
</dbReference>
<feature type="short sequence motif" description="HXTX 2" evidence="2">
    <location>
        <begin position="121"/>
        <end position="124"/>
    </location>
</feature>
<gene>
    <name evidence="3" type="primary">thpR</name>
    <name evidence="3" type="ORF">F1654_11415</name>
</gene>
<feature type="short sequence motif" description="HXTX 1" evidence="2">
    <location>
        <begin position="38"/>
        <end position="41"/>
    </location>
</feature>
<dbReference type="Pfam" id="PF13563">
    <property type="entry name" value="2_5_RNA_ligase2"/>
    <property type="match status" value="1"/>
</dbReference>
<comment type="caution">
    <text evidence="3">The sequence shown here is derived from an EMBL/GenBank/DDBJ whole genome shotgun (WGS) entry which is preliminary data.</text>
</comment>
<comment type="catalytic activity">
    <reaction evidence="2">
        <text>a 3'-end 2',3'-cyclophospho-ribonucleotide-RNA + H2O = a 3'-end 2'-phospho-ribonucleotide-RNA + H(+)</text>
        <dbReference type="Rhea" id="RHEA:11828"/>
        <dbReference type="Rhea" id="RHEA-COMP:10464"/>
        <dbReference type="Rhea" id="RHEA-COMP:17353"/>
        <dbReference type="ChEBI" id="CHEBI:15377"/>
        <dbReference type="ChEBI" id="CHEBI:15378"/>
        <dbReference type="ChEBI" id="CHEBI:83064"/>
        <dbReference type="ChEBI" id="CHEBI:173113"/>
        <dbReference type="EC" id="3.1.4.58"/>
    </reaction>
</comment>
<dbReference type="GO" id="GO:0008664">
    <property type="term" value="F:RNA 2',3'-cyclic 3'-phosphodiesterase activity"/>
    <property type="evidence" value="ECO:0007669"/>
    <property type="project" value="UniProtKB-EC"/>
</dbReference>
<comment type="similarity">
    <text evidence="2">Belongs to the 2H phosphoesterase superfamily. ThpR family.</text>
</comment>
<dbReference type="GO" id="GO:0004113">
    <property type="term" value="F:2',3'-cyclic-nucleotide 3'-phosphodiesterase activity"/>
    <property type="evidence" value="ECO:0007669"/>
    <property type="project" value="InterPro"/>
</dbReference>
<evidence type="ECO:0000313" key="4">
    <source>
        <dbReference type="Proteomes" id="UP000325122"/>
    </source>
</evidence>
<keyword evidence="4" id="KW-1185">Reference proteome</keyword>
<evidence type="ECO:0000313" key="3">
    <source>
        <dbReference type="EMBL" id="KAA5802421.1"/>
    </source>
</evidence>
<dbReference type="HAMAP" id="MF_01940">
    <property type="entry name" value="RNA_CPDase"/>
    <property type="match status" value="1"/>
</dbReference>
<protein>
    <recommendedName>
        <fullName evidence="2">RNA 2',3'-cyclic phosphodiesterase</fullName>
        <shortName evidence="2">RNA 2',3'-CPDase</shortName>
        <ecNumber evidence="2">3.1.4.58</ecNumber>
    </recommendedName>
</protein>
<dbReference type="InterPro" id="IPR004175">
    <property type="entry name" value="RNA_CPDase"/>
</dbReference>
<accession>A0A5M6ZJL1</accession>
<dbReference type="EMBL" id="VWOJ01000003">
    <property type="protein sequence ID" value="KAA5802421.1"/>
    <property type="molecule type" value="Genomic_DNA"/>
</dbReference>
<feature type="active site" description="Proton donor" evidence="2">
    <location>
        <position position="38"/>
    </location>
</feature>
<dbReference type="AlphaFoldDB" id="A0A5M6ZJL1"/>
<dbReference type="RefSeq" id="WP_150023671.1">
    <property type="nucleotide sequence ID" value="NZ_VWOJ01000003.1"/>
</dbReference>
<organism evidence="3 4">
    <name type="scientific">Alkalicaulis satelles</name>
    <dbReference type="NCBI Taxonomy" id="2609175"/>
    <lineage>
        <taxon>Bacteria</taxon>
        <taxon>Pseudomonadati</taxon>
        <taxon>Pseudomonadota</taxon>
        <taxon>Alphaproteobacteria</taxon>
        <taxon>Maricaulales</taxon>
        <taxon>Maricaulaceae</taxon>
        <taxon>Alkalicaulis</taxon>
    </lineage>
</organism>
<proteinExistence type="inferred from homology"/>
<dbReference type="SUPFAM" id="SSF55144">
    <property type="entry name" value="LigT-like"/>
    <property type="match status" value="1"/>
</dbReference>
<comment type="function">
    <text evidence="2">Hydrolyzes RNA 2',3'-cyclic phosphodiester to an RNA 2'-phosphomonoester.</text>
</comment>
<dbReference type="EC" id="3.1.4.58" evidence="2"/>
<dbReference type="PANTHER" id="PTHR35561:SF1">
    <property type="entry name" value="RNA 2',3'-CYCLIC PHOSPHODIESTERASE"/>
    <property type="match status" value="1"/>
</dbReference>
<keyword evidence="1 2" id="KW-0378">Hydrolase</keyword>